<dbReference type="RefSeq" id="WP_007280798.1">
    <property type="nucleotide sequence ID" value="NZ_ABCK01000030.1"/>
</dbReference>
<feature type="domain" description="Glycosyl hydrolase family 95 catalytic" evidence="4">
    <location>
        <begin position="303"/>
        <end position="706"/>
    </location>
</feature>
<feature type="chain" id="PRO_5002694727" evidence="1">
    <location>
        <begin position="23"/>
        <end position="793"/>
    </location>
</feature>
<dbReference type="PIRSF" id="PIRSF007663">
    <property type="entry name" value="UCP007663"/>
    <property type="match status" value="1"/>
</dbReference>
<feature type="domain" description="Glycosyl hydrolase family 95 N-terminal" evidence="2">
    <location>
        <begin position="50"/>
        <end position="277"/>
    </location>
</feature>
<dbReference type="AlphaFoldDB" id="A6DSI9"/>
<evidence type="ECO:0000259" key="4">
    <source>
        <dbReference type="Pfam" id="PF22124"/>
    </source>
</evidence>
<dbReference type="Gene3D" id="1.50.10.10">
    <property type="match status" value="1"/>
</dbReference>
<evidence type="ECO:0000259" key="3">
    <source>
        <dbReference type="Pfam" id="PF21307"/>
    </source>
</evidence>
<sequence>MIKTKKFLIGAFLCASLQSSFADTTYDIKHDKPAMMQAKEKPYHSKDPVWQKYCLPIGNGKIGAMVYGGVEQEKINFTIDSLWSGKVDGTQNLAGSYKGMEQLRGMLMKDEYDAAHKLAKDLIGSSPSADGNFGTFQTFGDLVFDTGIKFESVSDYQRKLDINNALSVVEFTMGKHKYTRTAFVSHPDQCLVLRFEVSAGGSQNIKLGFETPNKDWVPRINGNDIVISGKAAQNHMPVNARIRVKHEGGKFSASKGTLSVEGARVVEFYLSADTAFDYKAPNRIGEAPDQEVLKTLNQASEKSYAELLERHLEDYKDLFDRLTIDIGDSSLELRNMPMEARLKNYGDSLASNANPDPDLIETIYQYGRYLLIASSRPGTLPANLQGVWNNSLTPPWAADYHININLQMNYWLAGPTNLIECEEPLLKFIESLVEPGRITAKEYFNSEGWMSYHATNIWGHTAPRVGRGKGKLTWKALTTCSLWLSHHLYEHFAYRQDKSQLKNEIWPVLAEAADFAAGYLTQLPDGAYTSMPSWSSEHGLISKGAITDIATTREVLQCALECAEILGINNERTAKWKNRKDNLLAYKIGQHGQLQEWLEDRDDPNNKHRHINHLWGLHPGTQISPLKTPKLADAALVTLAHRGDGATGWSLGWKLNFWTRMRNGEKAMILLNNLVKEKLYPNLFDVHPPFQIDGNFGATAGVTEMLLQSQERDSEGRYVIDVLPALPKSWLSGSVKGLKARGGFEVDITWEQDKIKELSITSLKGHEFALRLNGEVKTKAYKTASQQKMSWRF</sequence>
<dbReference type="SUPFAM" id="SSF48208">
    <property type="entry name" value="Six-hairpin glycosidases"/>
    <property type="match status" value="1"/>
</dbReference>
<dbReference type="EMBL" id="ABCK01000030">
    <property type="protein sequence ID" value="EDM25434.1"/>
    <property type="molecule type" value="Genomic_DNA"/>
</dbReference>
<dbReference type="STRING" id="313628.LNTAR_09881"/>
<dbReference type="InterPro" id="IPR049053">
    <property type="entry name" value="AFCA-like_C"/>
</dbReference>
<evidence type="ECO:0000259" key="2">
    <source>
        <dbReference type="Pfam" id="PF14498"/>
    </source>
</evidence>
<accession>A6DSI9</accession>
<dbReference type="GO" id="GO:0004560">
    <property type="term" value="F:alpha-L-fucosidase activity"/>
    <property type="evidence" value="ECO:0007669"/>
    <property type="project" value="InterPro"/>
</dbReference>
<dbReference type="InterPro" id="IPR012341">
    <property type="entry name" value="6hp_glycosidase-like_sf"/>
</dbReference>
<gene>
    <name evidence="5" type="ORF">LNTAR_09881</name>
</gene>
<dbReference type="PANTHER" id="PTHR31084">
    <property type="entry name" value="ALPHA-L-FUCOSIDASE 2"/>
    <property type="match status" value="1"/>
</dbReference>
<evidence type="ECO:0000256" key="1">
    <source>
        <dbReference type="SAM" id="SignalP"/>
    </source>
</evidence>
<evidence type="ECO:0000313" key="6">
    <source>
        <dbReference type="Proteomes" id="UP000004947"/>
    </source>
</evidence>
<dbReference type="PANTHER" id="PTHR31084:SF0">
    <property type="entry name" value="ALPHA-L-FUCOSIDASE 2"/>
    <property type="match status" value="1"/>
</dbReference>
<protein>
    <submittedName>
        <fullName evidence="5">Uncharacterized protein</fullName>
    </submittedName>
</protein>
<proteinExistence type="predicted"/>
<feature type="domain" description="Alpha fucosidase A-like C-terminal" evidence="3">
    <location>
        <begin position="719"/>
        <end position="787"/>
    </location>
</feature>
<dbReference type="Pfam" id="PF22124">
    <property type="entry name" value="Glyco_hydro_95_cat"/>
    <property type="match status" value="1"/>
</dbReference>
<dbReference type="Pfam" id="PF21307">
    <property type="entry name" value="Glyco_hydro_95_C"/>
    <property type="match status" value="1"/>
</dbReference>
<keyword evidence="6" id="KW-1185">Reference proteome</keyword>
<reference evidence="5 6" key="1">
    <citation type="journal article" date="2010" name="J. Bacteriol.">
        <title>Genome sequence of Lentisphaera araneosa HTCC2155T, the type species of the order Lentisphaerales in the phylum Lentisphaerae.</title>
        <authorList>
            <person name="Thrash J.C."/>
            <person name="Cho J.C."/>
            <person name="Vergin K.L."/>
            <person name="Morris R.M."/>
            <person name="Giovannoni S.J."/>
        </authorList>
    </citation>
    <scope>NUCLEOTIDE SEQUENCE [LARGE SCALE GENOMIC DNA]</scope>
    <source>
        <strain evidence="5 6">HTCC2155</strain>
    </source>
</reference>
<name>A6DSI9_9BACT</name>
<evidence type="ECO:0000313" key="5">
    <source>
        <dbReference type="EMBL" id="EDM25434.1"/>
    </source>
</evidence>
<organism evidence="5 6">
    <name type="scientific">Lentisphaera araneosa HTCC2155</name>
    <dbReference type="NCBI Taxonomy" id="313628"/>
    <lineage>
        <taxon>Bacteria</taxon>
        <taxon>Pseudomonadati</taxon>
        <taxon>Lentisphaerota</taxon>
        <taxon>Lentisphaeria</taxon>
        <taxon>Lentisphaerales</taxon>
        <taxon>Lentisphaeraceae</taxon>
        <taxon>Lentisphaera</taxon>
    </lineage>
</organism>
<dbReference type="GO" id="GO:0005975">
    <property type="term" value="P:carbohydrate metabolic process"/>
    <property type="evidence" value="ECO:0007669"/>
    <property type="project" value="InterPro"/>
</dbReference>
<dbReference type="Pfam" id="PF14498">
    <property type="entry name" value="Glyco_hyd_65N_2"/>
    <property type="match status" value="1"/>
</dbReference>
<dbReference type="InterPro" id="IPR008928">
    <property type="entry name" value="6-hairpin_glycosidase_sf"/>
</dbReference>
<dbReference type="eggNOG" id="COG1554">
    <property type="taxonomic scope" value="Bacteria"/>
</dbReference>
<dbReference type="InterPro" id="IPR027414">
    <property type="entry name" value="GH95_N_dom"/>
</dbReference>
<dbReference type="Proteomes" id="UP000004947">
    <property type="component" value="Unassembled WGS sequence"/>
</dbReference>
<dbReference type="InterPro" id="IPR054363">
    <property type="entry name" value="GH95_cat"/>
</dbReference>
<keyword evidence="1" id="KW-0732">Signal</keyword>
<dbReference type="InterPro" id="IPR016518">
    <property type="entry name" value="Alpha-L-fucosidase"/>
</dbReference>
<dbReference type="OrthoDB" id="9802600at2"/>
<comment type="caution">
    <text evidence="5">The sequence shown here is derived from an EMBL/GenBank/DDBJ whole genome shotgun (WGS) entry which is preliminary data.</text>
</comment>
<feature type="signal peptide" evidence="1">
    <location>
        <begin position="1"/>
        <end position="22"/>
    </location>
</feature>